<evidence type="ECO:0000256" key="2">
    <source>
        <dbReference type="ARBA" id="ARBA00005216"/>
    </source>
</evidence>
<dbReference type="PANTHER" id="PTHR42938">
    <property type="entry name" value="FORMATE DEHYDROGENASE 1"/>
    <property type="match status" value="1"/>
</dbReference>
<dbReference type="InterPro" id="IPR002912">
    <property type="entry name" value="ACT_dom"/>
</dbReference>
<evidence type="ECO:0000256" key="4">
    <source>
        <dbReference type="ARBA" id="ARBA00021582"/>
    </source>
</evidence>
<protein>
    <recommendedName>
        <fullName evidence="4 9">D-3-phosphoglycerate dehydrogenase</fullName>
        <ecNumber evidence="9">1.1.1.95</ecNumber>
    </recommendedName>
</protein>
<name>A0A7W0CC01_9BACT</name>
<evidence type="ECO:0000259" key="13">
    <source>
        <dbReference type="Pfam" id="PF19304"/>
    </source>
</evidence>
<dbReference type="EC" id="1.1.1.95" evidence="9"/>
<dbReference type="CDD" id="cd04902">
    <property type="entry name" value="ACT_3PGDH-xct"/>
    <property type="match status" value="1"/>
</dbReference>
<evidence type="ECO:0000259" key="12">
    <source>
        <dbReference type="Pfam" id="PF02826"/>
    </source>
</evidence>
<dbReference type="SUPFAM" id="SSF51735">
    <property type="entry name" value="NAD(P)-binding Rossmann-fold domains"/>
    <property type="match status" value="1"/>
</dbReference>
<sequence length="530" mass="58070">MTYKVLVSDKLGEAGIKLFEQENDIEVDVKTDLSPEELKEIIGQYHGLAVRSATKVTKELLDAAENLRAIGRAGIGVDNIDVDEATRRGIIVMNTPGGNVVTTAEHAISMMMALTRNIPQGTASLKDGRWDKKKLQGREVMNKTLGVIGFGKIGSIAANRARGLKMNVIVYDPVVTPENIKKAKCEPVSLDELYERSDYITIHVPKIKKTANMINKDAFAKMKDGVMLIHCARGGIVDEDALYDALKMGKVGGAAIDVFATEPPPEGFKLFEFDNVICTPHLGASTAEAQTNVAVDIARQLIAYLKSDTIQNAVNVPSVSGKVLEELDPFIRLADRMGRMLSQLSEGHIKSVEIDYDGNFGDNDMAPVRTAVVCGLLEPLVLDDVNAVNAPYLAKEKGIKVLESSSDDAQEFINLITVTVKTDKDTNVVSGTLFGKSDPRIVRINDFRLEMRPSGNLALIHNMDIPGEIGVIGTILGDHKVNIARMTVGQEEPEGERNIVFLRTDTPLTKEVLDKLETYPRTRRVIYMEL</sequence>
<dbReference type="Gene3D" id="3.30.1330.90">
    <property type="entry name" value="D-3-phosphoglycerate dehydrogenase, domain 3"/>
    <property type="match status" value="1"/>
</dbReference>
<dbReference type="Pfam" id="PF19304">
    <property type="entry name" value="PGDH_inter"/>
    <property type="match status" value="1"/>
</dbReference>
<dbReference type="Gene3D" id="3.30.70.260">
    <property type="match status" value="1"/>
</dbReference>
<dbReference type="FunFam" id="3.40.50.720:FF:000021">
    <property type="entry name" value="D-3-phosphoglycerate dehydrogenase"/>
    <property type="match status" value="1"/>
</dbReference>
<dbReference type="Pfam" id="PF00389">
    <property type="entry name" value="2-Hacid_dh"/>
    <property type="match status" value="1"/>
</dbReference>
<dbReference type="InterPro" id="IPR029009">
    <property type="entry name" value="ASB_dom_sf"/>
</dbReference>
<keyword evidence="6 9" id="KW-0520">NAD</keyword>
<evidence type="ECO:0000256" key="1">
    <source>
        <dbReference type="ARBA" id="ARBA00003800"/>
    </source>
</evidence>
<feature type="domain" description="D-3-phosphoglycerate dehydrogenase ASB" evidence="13">
    <location>
        <begin position="327"/>
        <end position="445"/>
    </location>
</feature>
<evidence type="ECO:0000256" key="5">
    <source>
        <dbReference type="ARBA" id="ARBA00023002"/>
    </source>
</evidence>
<dbReference type="GO" id="GO:0004617">
    <property type="term" value="F:phosphoglycerate dehydrogenase activity"/>
    <property type="evidence" value="ECO:0007669"/>
    <property type="project" value="UniProtKB-UniRule"/>
</dbReference>
<dbReference type="InterPro" id="IPR045626">
    <property type="entry name" value="PGDH_ASB_dom"/>
</dbReference>
<dbReference type="Proteomes" id="UP000525298">
    <property type="component" value="Unassembled WGS sequence"/>
</dbReference>
<dbReference type="RefSeq" id="WP_181552487.1">
    <property type="nucleotide sequence ID" value="NZ_JACDUS010000013.1"/>
</dbReference>
<dbReference type="PANTHER" id="PTHR42938:SF47">
    <property type="entry name" value="HYDROXYPYRUVATE REDUCTASE"/>
    <property type="match status" value="1"/>
</dbReference>
<keyword evidence="15" id="KW-1185">Reference proteome</keyword>
<gene>
    <name evidence="14" type="ORF">HNR65_003222</name>
</gene>
<accession>A0A7W0CC01</accession>
<comment type="similarity">
    <text evidence="3 9">Belongs to the D-isomer specific 2-hydroxyacid dehydrogenase family.</text>
</comment>
<dbReference type="Pfam" id="PF01842">
    <property type="entry name" value="ACT"/>
    <property type="match status" value="1"/>
</dbReference>
<dbReference type="InterPro" id="IPR045865">
    <property type="entry name" value="ACT-like_dom_sf"/>
</dbReference>
<dbReference type="InterPro" id="IPR006140">
    <property type="entry name" value="D-isomer_DH_NAD-bd"/>
</dbReference>
<dbReference type="GO" id="GO:0051287">
    <property type="term" value="F:NAD binding"/>
    <property type="evidence" value="ECO:0007669"/>
    <property type="project" value="UniProtKB-UniRule"/>
</dbReference>
<dbReference type="UniPathway" id="UPA00135">
    <property type="reaction ID" value="UER00196"/>
</dbReference>
<dbReference type="InterPro" id="IPR029752">
    <property type="entry name" value="D-isomer_DH_CS1"/>
</dbReference>
<dbReference type="InterPro" id="IPR006139">
    <property type="entry name" value="D-isomer_2_OHA_DH_cat_dom"/>
</dbReference>
<feature type="domain" description="D-isomer specific 2-hydroxyacid dehydrogenase NAD-binding" evidence="12">
    <location>
        <begin position="108"/>
        <end position="283"/>
    </location>
</feature>
<evidence type="ECO:0000313" key="15">
    <source>
        <dbReference type="Proteomes" id="UP000525298"/>
    </source>
</evidence>
<dbReference type="Pfam" id="PF02826">
    <property type="entry name" value="2-Hacid_dh_C"/>
    <property type="match status" value="1"/>
</dbReference>
<evidence type="ECO:0000259" key="10">
    <source>
        <dbReference type="Pfam" id="PF00389"/>
    </source>
</evidence>
<dbReference type="CDD" id="cd12173">
    <property type="entry name" value="PGDH_4"/>
    <property type="match status" value="1"/>
</dbReference>
<comment type="function">
    <text evidence="1">Catalyzes the reversible oxidation of 3-phospho-D-glycerate to 3-phosphonooxypyruvate, the first step of the phosphorylated L-serine biosynthesis pathway. Also catalyzes the reversible oxidation of 2-hydroxyglutarate to 2-oxoglutarate.</text>
</comment>
<evidence type="ECO:0000256" key="7">
    <source>
        <dbReference type="ARBA" id="ARBA00048126"/>
    </source>
</evidence>
<dbReference type="SUPFAM" id="SSF52283">
    <property type="entry name" value="Formate/glycerate dehydrogenase catalytic domain-like"/>
    <property type="match status" value="1"/>
</dbReference>
<keyword evidence="9" id="KW-0718">Serine biosynthesis</keyword>
<feature type="domain" description="ACT" evidence="11">
    <location>
        <begin position="460"/>
        <end position="518"/>
    </location>
</feature>
<reference evidence="14 15" key="1">
    <citation type="submission" date="2020-07" db="EMBL/GenBank/DDBJ databases">
        <title>Genomic Encyclopedia of Type Strains, Phase IV (KMG-IV): sequencing the most valuable type-strain genomes for metagenomic binning, comparative biology and taxonomic classification.</title>
        <authorList>
            <person name="Goeker M."/>
        </authorList>
    </citation>
    <scope>NUCLEOTIDE SEQUENCE [LARGE SCALE GENOMIC DNA]</scope>
    <source>
        <strain evidence="14 15">DSM 17721</strain>
    </source>
</reference>
<evidence type="ECO:0000256" key="3">
    <source>
        <dbReference type="ARBA" id="ARBA00005854"/>
    </source>
</evidence>
<organism evidence="14 15">
    <name type="scientific">Desulfosalsimonas propionicica</name>
    <dbReference type="NCBI Taxonomy" id="332175"/>
    <lineage>
        <taxon>Bacteria</taxon>
        <taxon>Pseudomonadati</taxon>
        <taxon>Thermodesulfobacteriota</taxon>
        <taxon>Desulfobacteria</taxon>
        <taxon>Desulfobacterales</taxon>
        <taxon>Desulfosalsimonadaceae</taxon>
        <taxon>Desulfosalsimonas</taxon>
    </lineage>
</organism>
<proteinExistence type="inferred from homology"/>
<evidence type="ECO:0000256" key="6">
    <source>
        <dbReference type="ARBA" id="ARBA00023027"/>
    </source>
</evidence>
<evidence type="ECO:0000256" key="8">
    <source>
        <dbReference type="ARBA" id="ARBA00048731"/>
    </source>
</evidence>
<dbReference type="InterPro" id="IPR036291">
    <property type="entry name" value="NAD(P)-bd_dom_sf"/>
</dbReference>
<keyword evidence="5 9" id="KW-0560">Oxidoreductase</keyword>
<comment type="catalytic activity">
    <reaction evidence="8 9">
        <text>(2R)-3-phosphoglycerate + NAD(+) = 3-phosphooxypyruvate + NADH + H(+)</text>
        <dbReference type="Rhea" id="RHEA:12641"/>
        <dbReference type="ChEBI" id="CHEBI:15378"/>
        <dbReference type="ChEBI" id="CHEBI:18110"/>
        <dbReference type="ChEBI" id="CHEBI:57540"/>
        <dbReference type="ChEBI" id="CHEBI:57945"/>
        <dbReference type="ChEBI" id="CHEBI:58272"/>
        <dbReference type="EC" id="1.1.1.95"/>
    </reaction>
</comment>
<feature type="domain" description="D-isomer specific 2-hydroxyacid dehydrogenase catalytic" evidence="10">
    <location>
        <begin position="5"/>
        <end position="315"/>
    </location>
</feature>
<dbReference type="AlphaFoldDB" id="A0A7W0CC01"/>
<evidence type="ECO:0000313" key="14">
    <source>
        <dbReference type="EMBL" id="MBA2882867.1"/>
    </source>
</evidence>
<comment type="pathway">
    <text evidence="2 9">Amino-acid biosynthesis; L-serine biosynthesis; L-serine from 3-phospho-D-glycerate: step 1/3.</text>
</comment>
<dbReference type="NCBIfam" id="TIGR01327">
    <property type="entry name" value="PGDH"/>
    <property type="match status" value="1"/>
</dbReference>
<evidence type="ECO:0000256" key="9">
    <source>
        <dbReference type="RuleBase" id="RU363003"/>
    </source>
</evidence>
<dbReference type="SUPFAM" id="SSF55021">
    <property type="entry name" value="ACT-like"/>
    <property type="match status" value="1"/>
</dbReference>
<evidence type="ECO:0000259" key="11">
    <source>
        <dbReference type="Pfam" id="PF01842"/>
    </source>
</evidence>
<dbReference type="PROSITE" id="PS00065">
    <property type="entry name" value="D_2_HYDROXYACID_DH_1"/>
    <property type="match status" value="1"/>
</dbReference>
<keyword evidence="9" id="KW-0028">Amino-acid biosynthesis</keyword>
<dbReference type="SUPFAM" id="SSF143548">
    <property type="entry name" value="Serine metabolism enzymes domain"/>
    <property type="match status" value="1"/>
</dbReference>
<comment type="caution">
    <text evidence="14">The sequence shown here is derived from an EMBL/GenBank/DDBJ whole genome shotgun (WGS) entry which is preliminary data.</text>
</comment>
<dbReference type="FunFam" id="3.30.1330.90:FF:000003">
    <property type="entry name" value="D-3-phosphoglycerate dehydrogenase"/>
    <property type="match status" value="1"/>
</dbReference>
<dbReference type="Gene3D" id="3.40.50.720">
    <property type="entry name" value="NAD(P)-binding Rossmann-like Domain"/>
    <property type="match status" value="2"/>
</dbReference>
<dbReference type="GO" id="GO:0006564">
    <property type="term" value="P:L-serine biosynthetic process"/>
    <property type="evidence" value="ECO:0007669"/>
    <property type="project" value="UniProtKB-UniRule"/>
</dbReference>
<dbReference type="EMBL" id="JACDUS010000013">
    <property type="protein sequence ID" value="MBA2882867.1"/>
    <property type="molecule type" value="Genomic_DNA"/>
</dbReference>
<comment type="catalytic activity">
    <reaction evidence="7">
        <text>(R)-2-hydroxyglutarate + NAD(+) = 2-oxoglutarate + NADH + H(+)</text>
        <dbReference type="Rhea" id="RHEA:49612"/>
        <dbReference type="ChEBI" id="CHEBI:15378"/>
        <dbReference type="ChEBI" id="CHEBI:15801"/>
        <dbReference type="ChEBI" id="CHEBI:16810"/>
        <dbReference type="ChEBI" id="CHEBI:57540"/>
        <dbReference type="ChEBI" id="CHEBI:57945"/>
        <dbReference type="EC" id="1.1.1.399"/>
    </reaction>
</comment>
<dbReference type="InterPro" id="IPR006236">
    <property type="entry name" value="PGDH"/>
</dbReference>